<dbReference type="InterPro" id="IPR000182">
    <property type="entry name" value="GNAT_dom"/>
</dbReference>
<dbReference type="EC" id="2.3.1.267" evidence="2"/>
<dbReference type="RefSeq" id="WP_183984881.1">
    <property type="nucleotide sequence ID" value="NZ_JACHHG010000003.1"/>
</dbReference>
<dbReference type="InterPro" id="IPR016181">
    <property type="entry name" value="Acyl_CoA_acyltransferase"/>
</dbReference>
<evidence type="ECO:0000313" key="2">
    <source>
        <dbReference type="EMBL" id="MBB6097433.1"/>
    </source>
</evidence>
<name>A0A841HX54_9DEIO</name>
<dbReference type="AlphaFoldDB" id="A0A841HX54"/>
<dbReference type="EMBL" id="JACHHG010000003">
    <property type="protein sequence ID" value="MBB6097433.1"/>
    <property type="molecule type" value="Genomic_DNA"/>
</dbReference>
<dbReference type="GO" id="GO:0008999">
    <property type="term" value="F:protein-N-terminal-alanine acetyltransferase activity"/>
    <property type="evidence" value="ECO:0007669"/>
    <property type="project" value="UniProtKB-EC"/>
</dbReference>
<sequence>MPARAELPAAVPVLTTGRLILRPFEPDDQSGLRAIYGDPEVLRHLAMYPVRSAQDAARLYRNYARSLSVGDGLRWAVTLQGEMVGCCALLSWNTETACAQLSYEFVRAGWGQGLATEAAGAVLRYGLEVLGLRQVEAWTMLENSASQRVLEKLGLRPLGVFQGPLRWRGRPCKLKLYRLTR</sequence>
<dbReference type="PANTHER" id="PTHR43792:SF1">
    <property type="entry name" value="N-ACETYLTRANSFERASE DOMAIN-CONTAINING PROTEIN"/>
    <property type="match status" value="1"/>
</dbReference>
<dbReference type="InterPro" id="IPR051531">
    <property type="entry name" value="N-acetyltransferase"/>
</dbReference>
<keyword evidence="2" id="KW-0012">Acyltransferase</keyword>
<evidence type="ECO:0000259" key="1">
    <source>
        <dbReference type="PROSITE" id="PS51186"/>
    </source>
</evidence>
<dbReference type="Proteomes" id="UP000569951">
    <property type="component" value="Unassembled WGS sequence"/>
</dbReference>
<feature type="domain" description="N-acetyltransferase" evidence="1">
    <location>
        <begin position="19"/>
        <end position="177"/>
    </location>
</feature>
<dbReference type="PROSITE" id="PS51186">
    <property type="entry name" value="GNAT"/>
    <property type="match status" value="1"/>
</dbReference>
<comment type="caution">
    <text evidence="2">The sequence shown here is derived from an EMBL/GenBank/DDBJ whole genome shotgun (WGS) entry which is preliminary data.</text>
</comment>
<keyword evidence="3" id="KW-1185">Reference proteome</keyword>
<evidence type="ECO:0000313" key="3">
    <source>
        <dbReference type="Proteomes" id="UP000569951"/>
    </source>
</evidence>
<protein>
    <submittedName>
        <fullName evidence="2">Ribosomal-protein-alanine N-acetyltransferase</fullName>
        <ecNumber evidence="2">2.3.1.267</ecNumber>
    </submittedName>
</protein>
<dbReference type="PANTHER" id="PTHR43792">
    <property type="entry name" value="GNAT FAMILY, PUTATIVE (AFU_ORTHOLOGUE AFUA_3G00765)-RELATED-RELATED"/>
    <property type="match status" value="1"/>
</dbReference>
<dbReference type="Pfam" id="PF13302">
    <property type="entry name" value="Acetyltransf_3"/>
    <property type="match status" value="1"/>
</dbReference>
<proteinExistence type="predicted"/>
<keyword evidence="2" id="KW-0808">Transferase</keyword>
<organism evidence="2 3">
    <name type="scientific">Deinobacterium chartae</name>
    <dbReference type="NCBI Taxonomy" id="521158"/>
    <lineage>
        <taxon>Bacteria</taxon>
        <taxon>Thermotogati</taxon>
        <taxon>Deinococcota</taxon>
        <taxon>Deinococci</taxon>
        <taxon>Deinococcales</taxon>
        <taxon>Deinococcaceae</taxon>
        <taxon>Deinobacterium</taxon>
    </lineage>
</organism>
<dbReference type="SUPFAM" id="SSF55729">
    <property type="entry name" value="Acyl-CoA N-acyltransferases (Nat)"/>
    <property type="match status" value="1"/>
</dbReference>
<accession>A0A841HX54</accession>
<reference evidence="2 3" key="1">
    <citation type="submission" date="2020-08" db="EMBL/GenBank/DDBJ databases">
        <title>Genomic Encyclopedia of Type Strains, Phase IV (KMG-IV): sequencing the most valuable type-strain genomes for metagenomic binning, comparative biology and taxonomic classification.</title>
        <authorList>
            <person name="Goeker M."/>
        </authorList>
    </citation>
    <scope>NUCLEOTIDE SEQUENCE [LARGE SCALE GENOMIC DNA]</scope>
    <source>
        <strain evidence="2 3">DSM 21458</strain>
    </source>
</reference>
<gene>
    <name evidence="2" type="ORF">HNR42_000850</name>
</gene>
<dbReference type="Gene3D" id="3.40.630.30">
    <property type="match status" value="1"/>
</dbReference>